<evidence type="ECO:0000313" key="1">
    <source>
        <dbReference type="EMBL" id="XCG65449.1"/>
    </source>
</evidence>
<dbReference type="Gene3D" id="1.10.287.1060">
    <property type="entry name" value="ESAT-6-like"/>
    <property type="match status" value="1"/>
</dbReference>
<dbReference type="AlphaFoldDB" id="A0AAU8DTY6"/>
<proteinExistence type="predicted"/>
<organism evidence="1">
    <name type="scientific">Nakamurella sp. A5-74</name>
    <dbReference type="NCBI Taxonomy" id="3158264"/>
    <lineage>
        <taxon>Bacteria</taxon>
        <taxon>Bacillati</taxon>
        <taxon>Actinomycetota</taxon>
        <taxon>Actinomycetes</taxon>
        <taxon>Nakamurellales</taxon>
        <taxon>Nakamurellaceae</taxon>
        <taxon>Nakamurella</taxon>
    </lineage>
</organism>
<dbReference type="EMBL" id="CP159218">
    <property type="protein sequence ID" value="XCG65449.1"/>
    <property type="molecule type" value="Genomic_DNA"/>
</dbReference>
<reference evidence="1" key="1">
    <citation type="submission" date="2024-05" db="EMBL/GenBank/DDBJ databases">
        <authorList>
            <person name="Cai S.Y."/>
            <person name="Jin L.M."/>
            <person name="Li H.R."/>
        </authorList>
    </citation>
    <scope>NUCLEOTIDE SEQUENCE</scope>
    <source>
        <strain evidence="1">A5-74</strain>
    </source>
</reference>
<gene>
    <name evidence="1" type="ORF">ABLG96_09310</name>
</gene>
<dbReference type="RefSeq" id="WP_353651054.1">
    <property type="nucleotide sequence ID" value="NZ_CP159218.1"/>
</dbReference>
<protein>
    <recommendedName>
        <fullName evidence="2">WXG100 family type VII secretion target</fullName>
    </recommendedName>
</protein>
<evidence type="ECO:0008006" key="2">
    <source>
        <dbReference type="Google" id="ProtNLM"/>
    </source>
</evidence>
<name>A0AAU8DTY6_9ACTN</name>
<accession>A0AAU8DTY6</accession>
<sequence length="90" mass="9767">MATGLKGMNTEQGRKLATSCTSDAQQILTITKDLTRQLQETEWYGQDADTFRNSWTSQYTKALKQVATALEGASAHLKKEAAAQDQASGA</sequence>